<dbReference type="Proteomes" id="UP000316639">
    <property type="component" value="Unassembled WGS sequence"/>
</dbReference>
<dbReference type="AlphaFoldDB" id="A0A563EH22"/>
<evidence type="ECO:0008006" key="3">
    <source>
        <dbReference type="Google" id="ProtNLM"/>
    </source>
</evidence>
<name>A0A563EH22_9PSEU</name>
<organism evidence="1 2">
    <name type="scientific">Lentzea tibetensis</name>
    <dbReference type="NCBI Taxonomy" id="2591470"/>
    <lineage>
        <taxon>Bacteria</taxon>
        <taxon>Bacillati</taxon>
        <taxon>Actinomycetota</taxon>
        <taxon>Actinomycetes</taxon>
        <taxon>Pseudonocardiales</taxon>
        <taxon>Pseudonocardiaceae</taxon>
        <taxon>Lentzea</taxon>
    </lineage>
</organism>
<protein>
    <recommendedName>
        <fullName evidence="3">DUF5655 domain-containing protein</fullName>
    </recommendedName>
</protein>
<sequence>MDDTPAERELPELWICPRCSARLVSRNLWHSCGQFSLENLFANADQQVLDLARRYVTLLHALGDVQVIPQKTRLVCVARVRFSGLEHWRDIRDADPEALGHPQLRLRDGRTVFLPVERVSAVSPLDRRHRRPAIDHLKHVRVKLRSLHGVKQNMETSWGTSPLG</sequence>
<keyword evidence="2" id="KW-1185">Reference proteome</keyword>
<dbReference type="OrthoDB" id="4944547at2"/>
<dbReference type="RefSeq" id="WP_146359436.1">
    <property type="nucleotide sequence ID" value="NZ_VOBR01000038.1"/>
</dbReference>
<reference evidence="1 2" key="1">
    <citation type="submission" date="2019-07" db="EMBL/GenBank/DDBJ databases">
        <title>Lentzea xizangensis sp. nov., isolated from Qinghai-Tibetan Plateau Soils.</title>
        <authorList>
            <person name="Huang J."/>
        </authorList>
    </citation>
    <scope>NUCLEOTIDE SEQUENCE [LARGE SCALE GENOMIC DNA]</scope>
    <source>
        <strain evidence="1 2">FXJ1.1311</strain>
    </source>
</reference>
<comment type="caution">
    <text evidence="1">The sequence shown here is derived from an EMBL/GenBank/DDBJ whole genome shotgun (WGS) entry which is preliminary data.</text>
</comment>
<accession>A0A563EH22</accession>
<evidence type="ECO:0000313" key="2">
    <source>
        <dbReference type="Proteomes" id="UP000316639"/>
    </source>
</evidence>
<gene>
    <name evidence="1" type="ORF">FKR81_38330</name>
</gene>
<proteinExistence type="predicted"/>
<dbReference type="EMBL" id="VOBR01000038">
    <property type="protein sequence ID" value="TWP45829.1"/>
    <property type="molecule type" value="Genomic_DNA"/>
</dbReference>
<evidence type="ECO:0000313" key="1">
    <source>
        <dbReference type="EMBL" id="TWP45829.1"/>
    </source>
</evidence>